<dbReference type="RefSeq" id="XP_005771837.1">
    <property type="nucleotide sequence ID" value="XM_005771780.1"/>
</dbReference>
<feature type="compositionally biased region" description="Basic and acidic residues" evidence="1">
    <location>
        <begin position="231"/>
        <end position="243"/>
    </location>
</feature>
<reference evidence="3" key="1">
    <citation type="journal article" date="2013" name="Nature">
        <title>Pan genome of the phytoplankton Emiliania underpins its global distribution.</title>
        <authorList>
            <person name="Read B.A."/>
            <person name="Kegel J."/>
            <person name="Klute M.J."/>
            <person name="Kuo A."/>
            <person name="Lefebvre S.C."/>
            <person name="Maumus F."/>
            <person name="Mayer C."/>
            <person name="Miller J."/>
            <person name="Monier A."/>
            <person name="Salamov A."/>
            <person name="Young J."/>
            <person name="Aguilar M."/>
            <person name="Claverie J.M."/>
            <person name="Frickenhaus S."/>
            <person name="Gonzalez K."/>
            <person name="Herman E.K."/>
            <person name="Lin Y.C."/>
            <person name="Napier J."/>
            <person name="Ogata H."/>
            <person name="Sarno A.F."/>
            <person name="Shmutz J."/>
            <person name="Schroeder D."/>
            <person name="de Vargas C."/>
            <person name="Verret F."/>
            <person name="von Dassow P."/>
            <person name="Valentin K."/>
            <person name="Van de Peer Y."/>
            <person name="Wheeler G."/>
            <person name="Dacks J.B."/>
            <person name="Delwiche C.F."/>
            <person name="Dyhrman S.T."/>
            <person name="Glockner G."/>
            <person name="John U."/>
            <person name="Richards T."/>
            <person name="Worden A.Z."/>
            <person name="Zhang X."/>
            <person name="Grigoriev I.V."/>
            <person name="Allen A.E."/>
            <person name="Bidle K."/>
            <person name="Borodovsky M."/>
            <person name="Bowler C."/>
            <person name="Brownlee C."/>
            <person name="Cock J.M."/>
            <person name="Elias M."/>
            <person name="Gladyshev V.N."/>
            <person name="Groth M."/>
            <person name="Guda C."/>
            <person name="Hadaegh A."/>
            <person name="Iglesias-Rodriguez M.D."/>
            <person name="Jenkins J."/>
            <person name="Jones B.M."/>
            <person name="Lawson T."/>
            <person name="Leese F."/>
            <person name="Lindquist E."/>
            <person name="Lobanov A."/>
            <person name="Lomsadze A."/>
            <person name="Malik S.B."/>
            <person name="Marsh M.E."/>
            <person name="Mackinder L."/>
            <person name="Mock T."/>
            <person name="Mueller-Roeber B."/>
            <person name="Pagarete A."/>
            <person name="Parker M."/>
            <person name="Probert I."/>
            <person name="Quesneville H."/>
            <person name="Raines C."/>
            <person name="Rensing S.A."/>
            <person name="Riano-Pachon D.M."/>
            <person name="Richier S."/>
            <person name="Rokitta S."/>
            <person name="Shiraiwa Y."/>
            <person name="Soanes D.M."/>
            <person name="van der Giezen M."/>
            <person name="Wahlund T.M."/>
            <person name="Williams B."/>
            <person name="Wilson W."/>
            <person name="Wolfe G."/>
            <person name="Wurch L.L."/>
        </authorList>
    </citation>
    <scope>NUCLEOTIDE SEQUENCE</scope>
</reference>
<feature type="compositionally biased region" description="Basic and acidic residues" evidence="1">
    <location>
        <begin position="210"/>
        <end position="223"/>
    </location>
</feature>
<dbReference type="AlphaFoldDB" id="A0A0D3J7C3"/>
<organism evidence="2 3">
    <name type="scientific">Emiliania huxleyi (strain CCMP1516)</name>
    <dbReference type="NCBI Taxonomy" id="280463"/>
    <lineage>
        <taxon>Eukaryota</taxon>
        <taxon>Haptista</taxon>
        <taxon>Haptophyta</taxon>
        <taxon>Prymnesiophyceae</taxon>
        <taxon>Isochrysidales</taxon>
        <taxon>Noelaerhabdaceae</taxon>
        <taxon>Emiliania</taxon>
    </lineage>
</organism>
<sequence length="336" mass="35806">MSLVLATAAALRVPASCPAEQRPFPSRHRPPRAAPRLCDLPQRPRGKSDGFYVRPSAAVEKGGAFFVPGLEGFRLKLLAASVLGLALVANRLASPGEPASSQLVSEALGAAACAQLLSPPRRRRGGTRRRRSLPRSAAEQARALASARLSERLEVSPALDASRSSRAQWAAATLLRQTAASAVALYALPGGAAGGGGARAAPLFGGATERRGAGGVARREWRPVRARGGRRREGPRAPADRRVRGAAAMRRRRGARRRLGALRRFRRAAEGMGRPGGGVARLVARGRVVSWSRTTDMTHNAAHGPCGRWTEYSTQYITHETVERCIDVTWAGPCSF</sequence>
<dbReference type="EnsemblProtists" id="EOD19408">
    <property type="protein sequence ID" value="EOD19408"/>
    <property type="gene ID" value="EMIHUDRAFT_444882"/>
</dbReference>
<accession>A0A0D3J7C3</accession>
<dbReference type="KEGG" id="ehx:EMIHUDRAFT_444882"/>
<evidence type="ECO:0000313" key="3">
    <source>
        <dbReference type="Proteomes" id="UP000013827"/>
    </source>
</evidence>
<dbReference type="OMA" id="HETVERC"/>
<protein>
    <submittedName>
        <fullName evidence="2">Uncharacterized protein</fullName>
    </submittedName>
</protein>
<feature type="compositionally biased region" description="Basic residues" evidence="1">
    <location>
        <begin position="120"/>
        <end position="133"/>
    </location>
</feature>
<proteinExistence type="predicted"/>
<dbReference type="Proteomes" id="UP000013827">
    <property type="component" value="Unassembled WGS sequence"/>
</dbReference>
<evidence type="ECO:0000256" key="1">
    <source>
        <dbReference type="SAM" id="MobiDB-lite"/>
    </source>
</evidence>
<feature type="region of interest" description="Disordered" evidence="1">
    <location>
        <begin position="19"/>
        <end position="41"/>
    </location>
</feature>
<keyword evidence="3" id="KW-1185">Reference proteome</keyword>
<dbReference type="HOGENOM" id="CLU_827499_0_0_1"/>
<dbReference type="GeneID" id="17264953"/>
<dbReference type="eggNOG" id="ENOG502SFT0">
    <property type="taxonomic scope" value="Eukaryota"/>
</dbReference>
<name>A0A0D3J7C3_EMIH1</name>
<reference evidence="2" key="2">
    <citation type="submission" date="2024-10" db="UniProtKB">
        <authorList>
            <consortium name="EnsemblProtists"/>
        </authorList>
    </citation>
    <scope>IDENTIFICATION</scope>
</reference>
<evidence type="ECO:0000313" key="2">
    <source>
        <dbReference type="EnsemblProtists" id="EOD19408"/>
    </source>
</evidence>
<feature type="region of interest" description="Disordered" evidence="1">
    <location>
        <begin position="210"/>
        <end position="250"/>
    </location>
</feature>
<dbReference type="PaxDb" id="2903-EOD19408"/>
<feature type="region of interest" description="Disordered" evidence="1">
    <location>
        <begin position="118"/>
        <end position="138"/>
    </location>
</feature>